<dbReference type="EMBL" id="JANAVB010021796">
    <property type="protein sequence ID" value="KAJ6825193.1"/>
    <property type="molecule type" value="Genomic_DNA"/>
</dbReference>
<reference evidence="1" key="1">
    <citation type="journal article" date="2023" name="GigaByte">
        <title>Genome assembly of the bearded iris, Iris pallida Lam.</title>
        <authorList>
            <person name="Bruccoleri R.E."/>
            <person name="Oakeley E.J."/>
            <person name="Faust A.M.E."/>
            <person name="Altorfer M."/>
            <person name="Dessus-Babus S."/>
            <person name="Burckhardt D."/>
            <person name="Oertli M."/>
            <person name="Naumann U."/>
            <person name="Petersen F."/>
            <person name="Wong J."/>
        </authorList>
    </citation>
    <scope>NUCLEOTIDE SEQUENCE</scope>
    <source>
        <strain evidence="1">GSM-AAB239-AS_SAM_17_03QT</strain>
    </source>
</reference>
<dbReference type="InterPro" id="IPR017395">
    <property type="entry name" value="Chlorophyllase-like"/>
</dbReference>
<dbReference type="Gene3D" id="3.40.50.1820">
    <property type="entry name" value="alpha/beta hydrolase"/>
    <property type="match status" value="1"/>
</dbReference>
<dbReference type="GO" id="GO:0047746">
    <property type="term" value="F:chlorophyllase activity"/>
    <property type="evidence" value="ECO:0007669"/>
    <property type="project" value="TreeGrafter"/>
</dbReference>
<reference evidence="1" key="2">
    <citation type="submission" date="2023-04" db="EMBL/GenBank/DDBJ databases">
        <authorList>
            <person name="Bruccoleri R.E."/>
            <person name="Oakeley E.J."/>
            <person name="Faust A.-M."/>
            <person name="Dessus-Babus S."/>
            <person name="Altorfer M."/>
            <person name="Burckhardt D."/>
            <person name="Oertli M."/>
            <person name="Naumann U."/>
            <person name="Petersen F."/>
            <person name="Wong J."/>
        </authorList>
    </citation>
    <scope>NUCLEOTIDE SEQUENCE</scope>
    <source>
        <strain evidence="1">GSM-AAB239-AS_SAM_17_03QT</strain>
        <tissue evidence="1">Leaf</tissue>
    </source>
</reference>
<dbReference type="Pfam" id="PF07224">
    <property type="entry name" value="Chlorophyllase"/>
    <property type="match status" value="1"/>
</dbReference>
<evidence type="ECO:0000313" key="2">
    <source>
        <dbReference type="Proteomes" id="UP001140949"/>
    </source>
</evidence>
<comment type="caution">
    <text evidence="1">The sequence shown here is derived from an EMBL/GenBank/DDBJ whole genome shotgun (WGS) entry which is preliminary data.</text>
</comment>
<dbReference type="Proteomes" id="UP001140949">
    <property type="component" value="Unassembled WGS sequence"/>
</dbReference>
<dbReference type="PANTHER" id="PTHR33428">
    <property type="entry name" value="CHLOROPHYLLASE-2, CHLOROPLASTIC"/>
    <property type="match status" value="1"/>
</dbReference>
<dbReference type="SUPFAM" id="SSF53474">
    <property type="entry name" value="alpha/beta-Hydrolases"/>
    <property type="match status" value="1"/>
</dbReference>
<accession>A0AAX6G9P7</accession>
<sequence>MALATVGKSIVPTIASKTTAASPSSSVFDMGSYTPHPTMLKASGESPPLDTTVMSPLESGTYPVLLFLHGYLLSKDYYTQIYLHIASHGYIVVAPQTNAIWPSSEVDIIEAAKTSSWLSVGLNDSLPKGVQADPTYRALSGHSRGGHAAFSLALGYDNPDSLKFSALIGIDPVAGFSQTLQFPPPTILTNQASSFALDIPVLVIGTGLGPDKKVPLPFVPACAPEGVNHAEFYKECKPPCYHLVVTDYGHLDLLDDDAPKYLKCVCVNGSGCREPMRRSIGGIVVAFLEAKLGEQDPTDLQAILDDPEIAPAKLFPVEYRP</sequence>
<dbReference type="GO" id="GO:0015996">
    <property type="term" value="P:chlorophyll catabolic process"/>
    <property type="evidence" value="ECO:0007669"/>
    <property type="project" value="TreeGrafter"/>
</dbReference>
<name>A0AAX6G9P7_IRIPA</name>
<organism evidence="1 2">
    <name type="scientific">Iris pallida</name>
    <name type="common">Sweet iris</name>
    <dbReference type="NCBI Taxonomy" id="29817"/>
    <lineage>
        <taxon>Eukaryota</taxon>
        <taxon>Viridiplantae</taxon>
        <taxon>Streptophyta</taxon>
        <taxon>Embryophyta</taxon>
        <taxon>Tracheophyta</taxon>
        <taxon>Spermatophyta</taxon>
        <taxon>Magnoliopsida</taxon>
        <taxon>Liliopsida</taxon>
        <taxon>Asparagales</taxon>
        <taxon>Iridaceae</taxon>
        <taxon>Iridoideae</taxon>
        <taxon>Irideae</taxon>
        <taxon>Iris</taxon>
    </lineage>
</organism>
<evidence type="ECO:0000313" key="1">
    <source>
        <dbReference type="EMBL" id="KAJ6825193.1"/>
    </source>
</evidence>
<dbReference type="InterPro" id="IPR029058">
    <property type="entry name" value="AB_hydrolase_fold"/>
</dbReference>
<keyword evidence="2" id="KW-1185">Reference proteome</keyword>
<dbReference type="AlphaFoldDB" id="A0AAX6G9P7"/>
<dbReference type="PANTHER" id="PTHR33428:SF10">
    <property type="entry name" value="CHLOROPHYLLASE-1"/>
    <property type="match status" value="1"/>
</dbReference>
<protein>
    <submittedName>
        <fullName evidence="1">Chlorophyllase-2, chloroplastic</fullName>
    </submittedName>
</protein>
<proteinExistence type="predicted"/>
<gene>
    <name evidence="1" type="ORF">M6B38_379010</name>
</gene>